<reference evidence="4" key="1">
    <citation type="submission" date="2022-01" db="EMBL/GenBank/DDBJ databases">
        <title>Collection of gut derived symbiotic bacterial strains cultured from healthy donors.</title>
        <authorList>
            <person name="Lin H."/>
            <person name="Kohout C."/>
            <person name="Waligurski E."/>
            <person name="Pamer E.G."/>
        </authorList>
    </citation>
    <scope>NUCLEOTIDE SEQUENCE</scope>
    <source>
        <strain evidence="4">DFI.5.49</strain>
    </source>
</reference>
<dbReference type="PANTHER" id="PTHR30481:SF4">
    <property type="entry name" value="SITE-SPECIFIC DNA-METHYLTRANSFERASE (ADENINE-SPECIFIC)"/>
    <property type="match status" value="1"/>
</dbReference>
<dbReference type="SUPFAM" id="SSF53335">
    <property type="entry name" value="S-adenosyl-L-methionine-dependent methyltransferases"/>
    <property type="match status" value="1"/>
</dbReference>
<dbReference type="InterPro" id="IPR029063">
    <property type="entry name" value="SAM-dependent_MTases_sf"/>
</dbReference>
<dbReference type="GO" id="GO:0043565">
    <property type="term" value="F:sequence-specific DNA binding"/>
    <property type="evidence" value="ECO:0007669"/>
    <property type="project" value="TreeGrafter"/>
</dbReference>
<dbReference type="GO" id="GO:0032259">
    <property type="term" value="P:methylation"/>
    <property type="evidence" value="ECO:0007669"/>
    <property type="project" value="UniProtKB-KW"/>
</dbReference>
<dbReference type="Proteomes" id="UP001199915">
    <property type="component" value="Unassembled WGS sequence"/>
</dbReference>
<protein>
    <submittedName>
        <fullName evidence="4">DNA adenine methylase</fullName>
    </submittedName>
</protein>
<comment type="caution">
    <text evidence="4">The sequence shown here is derived from an EMBL/GenBank/DDBJ whole genome shotgun (WGS) entry which is preliminary data.</text>
</comment>
<dbReference type="RefSeq" id="WP_238033675.1">
    <property type="nucleotide sequence ID" value="NZ_JAKNFS010000032.1"/>
</dbReference>
<dbReference type="Gene3D" id="3.40.50.150">
    <property type="entry name" value="Vaccinia Virus protein VP39"/>
    <property type="match status" value="2"/>
</dbReference>
<dbReference type="PRINTS" id="PR00505">
    <property type="entry name" value="D12N6MTFRASE"/>
</dbReference>
<dbReference type="PANTHER" id="PTHR30481">
    <property type="entry name" value="DNA ADENINE METHYLASE"/>
    <property type="match status" value="1"/>
</dbReference>
<evidence type="ECO:0000313" key="4">
    <source>
        <dbReference type="EMBL" id="MCG4767152.1"/>
    </source>
</evidence>
<evidence type="ECO:0000256" key="3">
    <source>
        <dbReference type="ARBA" id="ARBA00022691"/>
    </source>
</evidence>
<evidence type="ECO:0000313" key="5">
    <source>
        <dbReference type="Proteomes" id="UP001199915"/>
    </source>
</evidence>
<keyword evidence="2" id="KW-0808">Transferase</keyword>
<name>A0AAE3JYM2_9FIRM</name>
<evidence type="ECO:0000256" key="2">
    <source>
        <dbReference type="ARBA" id="ARBA00022679"/>
    </source>
</evidence>
<dbReference type="GO" id="GO:0009007">
    <property type="term" value="F:site-specific DNA-methyltransferase (adenine-specific) activity"/>
    <property type="evidence" value="ECO:0007669"/>
    <property type="project" value="UniProtKB-EC"/>
</dbReference>
<dbReference type="GO" id="GO:0006298">
    <property type="term" value="P:mismatch repair"/>
    <property type="evidence" value="ECO:0007669"/>
    <property type="project" value="TreeGrafter"/>
</dbReference>
<dbReference type="AlphaFoldDB" id="A0AAE3JYM2"/>
<sequence length="269" mass="31007">MKSILQYPGSKWRIAKQIVSLLPPHHTYLEPYFGSGAVLFNKSRSDIETINDLDENVVNFFQWLKNDPEKLAHELWYIPYSHSVYNNAVQNKAQNSLEQAVNYCIMLNMGHGFRTGGPVSGWKSDIHGRERAYAAKNWASLPSRLEEAAARLRGVQIECMPALELIPKYRYKDVLLYLDPPYVLSSRAGGLQYAKEMSDADHEKLLEVILDHPGPVVLSGYDSDLYRNMLKDWHRIELESRTQSHARRTEVIWTNYIPPQAEQLTFELD</sequence>
<dbReference type="InterPro" id="IPR012327">
    <property type="entry name" value="MeTrfase_D12"/>
</dbReference>
<keyword evidence="3" id="KW-0949">S-adenosyl-L-methionine</keyword>
<dbReference type="GO" id="GO:0009307">
    <property type="term" value="P:DNA restriction-modification system"/>
    <property type="evidence" value="ECO:0007669"/>
    <property type="project" value="InterPro"/>
</dbReference>
<accession>A0AAE3JYM2</accession>
<keyword evidence="1 4" id="KW-0489">Methyltransferase</keyword>
<dbReference type="Pfam" id="PF02086">
    <property type="entry name" value="MethyltransfD12"/>
    <property type="match status" value="1"/>
</dbReference>
<dbReference type="PIRSF" id="PIRSF000398">
    <property type="entry name" value="M_m6A_EcoRV"/>
    <property type="match status" value="1"/>
</dbReference>
<dbReference type="InterPro" id="IPR012263">
    <property type="entry name" value="M_m6A_EcoRV"/>
</dbReference>
<evidence type="ECO:0000256" key="1">
    <source>
        <dbReference type="ARBA" id="ARBA00022603"/>
    </source>
</evidence>
<gene>
    <name evidence="4" type="ORF">L0N21_16825</name>
</gene>
<dbReference type="EMBL" id="JAKNFS010000032">
    <property type="protein sequence ID" value="MCG4767152.1"/>
    <property type="molecule type" value="Genomic_DNA"/>
</dbReference>
<organism evidence="4 5">
    <name type="scientific">Fusicatenibacter saccharivorans</name>
    <dbReference type="NCBI Taxonomy" id="1150298"/>
    <lineage>
        <taxon>Bacteria</taxon>
        <taxon>Bacillati</taxon>
        <taxon>Bacillota</taxon>
        <taxon>Clostridia</taxon>
        <taxon>Lachnospirales</taxon>
        <taxon>Lachnospiraceae</taxon>
        <taxon>Fusicatenibacter</taxon>
    </lineage>
</organism>
<proteinExistence type="predicted"/>
<dbReference type="GO" id="GO:1904047">
    <property type="term" value="F:S-adenosyl-L-methionine binding"/>
    <property type="evidence" value="ECO:0007669"/>
    <property type="project" value="TreeGrafter"/>
</dbReference>